<keyword evidence="3" id="KW-1185">Reference proteome</keyword>
<reference evidence="2 3" key="1">
    <citation type="journal article" date="2021" name="Elife">
        <title>Chloroplast acquisition without the gene transfer in kleptoplastic sea slugs, Plakobranchus ocellatus.</title>
        <authorList>
            <person name="Maeda T."/>
            <person name="Takahashi S."/>
            <person name="Yoshida T."/>
            <person name="Shimamura S."/>
            <person name="Takaki Y."/>
            <person name="Nagai Y."/>
            <person name="Toyoda A."/>
            <person name="Suzuki Y."/>
            <person name="Arimoto A."/>
            <person name="Ishii H."/>
            <person name="Satoh N."/>
            <person name="Nishiyama T."/>
            <person name="Hasebe M."/>
            <person name="Maruyama T."/>
            <person name="Minagawa J."/>
            <person name="Obokata J."/>
            <person name="Shigenobu S."/>
        </authorList>
    </citation>
    <scope>NUCLEOTIDE SEQUENCE [LARGE SCALE GENOMIC DNA]</scope>
</reference>
<evidence type="ECO:0000313" key="2">
    <source>
        <dbReference type="EMBL" id="GFN99452.1"/>
    </source>
</evidence>
<sequence length="95" mass="10491">MILSRLGLNIARDAVCDRSTHAMILSRLGLNIARDATFRHPPGQKIGDSSNRHRVIPAYLRANTLANMSPRPRYHRGSDNLTAESKDAESEAKPA</sequence>
<proteinExistence type="predicted"/>
<evidence type="ECO:0000313" key="3">
    <source>
        <dbReference type="Proteomes" id="UP000735302"/>
    </source>
</evidence>
<organism evidence="2 3">
    <name type="scientific">Plakobranchus ocellatus</name>
    <dbReference type="NCBI Taxonomy" id="259542"/>
    <lineage>
        <taxon>Eukaryota</taxon>
        <taxon>Metazoa</taxon>
        <taxon>Spiralia</taxon>
        <taxon>Lophotrochozoa</taxon>
        <taxon>Mollusca</taxon>
        <taxon>Gastropoda</taxon>
        <taxon>Heterobranchia</taxon>
        <taxon>Euthyneura</taxon>
        <taxon>Panpulmonata</taxon>
        <taxon>Sacoglossa</taxon>
        <taxon>Placobranchoidea</taxon>
        <taxon>Plakobranchidae</taxon>
        <taxon>Plakobranchus</taxon>
    </lineage>
</organism>
<feature type="region of interest" description="Disordered" evidence="1">
    <location>
        <begin position="66"/>
        <end position="95"/>
    </location>
</feature>
<name>A0AAV3ZX67_9GAST</name>
<dbReference type="EMBL" id="BLXT01003003">
    <property type="protein sequence ID" value="GFN99452.1"/>
    <property type="molecule type" value="Genomic_DNA"/>
</dbReference>
<accession>A0AAV3ZX67</accession>
<dbReference type="AlphaFoldDB" id="A0AAV3ZX67"/>
<gene>
    <name evidence="2" type="ORF">PoB_002595800</name>
</gene>
<evidence type="ECO:0000256" key="1">
    <source>
        <dbReference type="SAM" id="MobiDB-lite"/>
    </source>
</evidence>
<dbReference type="Proteomes" id="UP000735302">
    <property type="component" value="Unassembled WGS sequence"/>
</dbReference>
<comment type="caution">
    <text evidence="2">The sequence shown here is derived from an EMBL/GenBank/DDBJ whole genome shotgun (WGS) entry which is preliminary data.</text>
</comment>
<feature type="compositionally biased region" description="Basic and acidic residues" evidence="1">
    <location>
        <begin position="84"/>
        <end position="95"/>
    </location>
</feature>
<protein>
    <submittedName>
        <fullName evidence="2">Uncharacterized protein</fullName>
    </submittedName>
</protein>